<feature type="chain" id="PRO_5009309761" evidence="1">
    <location>
        <begin position="20"/>
        <end position="130"/>
    </location>
</feature>
<accession>A0A1I7V4B8</accession>
<organism evidence="2 3">
    <name type="scientific">Caenorhabditis tropicalis</name>
    <dbReference type="NCBI Taxonomy" id="1561998"/>
    <lineage>
        <taxon>Eukaryota</taxon>
        <taxon>Metazoa</taxon>
        <taxon>Ecdysozoa</taxon>
        <taxon>Nematoda</taxon>
        <taxon>Chromadorea</taxon>
        <taxon>Rhabditida</taxon>
        <taxon>Rhabditina</taxon>
        <taxon>Rhabditomorpha</taxon>
        <taxon>Rhabditoidea</taxon>
        <taxon>Rhabditidae</taxon>
        <taxon>Peloderinae</taxon>
        <taxon>Caenorhabditis</taxon>
    </lineage>
</organism>
<dbReference type="Proteomes" id="UP000095282">
    <property type="component" value="Unplaced"/>
</dbReference>
<sequence>MKFILNILLVSSFIALASAACEVCACDTLPPTFTQEIFDERINDSGVETRTYVAPNSVKIVNCEIVLECTFSPTSDYDVGRKVVLTETDDSTSIEITGVTCKGGAQWDYDGQNVTYIGCYLAQEKELEGQ</sequence>
<name>A0A1I7V4B8_9PELO</name>
<protein>
    <submittedName>
        <fullName evidence="3">C6 domain-containing protein</fullName>
    </submittedName>
</protein>
<dbReference type="AlphaFoldDB" id="A0A1I7V4B8"/>
<dbReference type="eggNOG" id="ENOG502TISS">
    <property type="taxonomic scope" value="Eukaryota"/>
</dbReference>
<dbReference type="WBParaSite" id="Csp11.Scaffold630.g22258.t1">
    <property type="protein sequence ID" value="Csp11.Scaffold630.g22258.t1"/>
    <property type="gene ID" value="Csp11.Scaffold630.g22258"/>
</dbReference>
<feature type="signal peptide" evidence="1">
    <location>
        <begin position="1"/>
        <end position="19"/>
    </location>
</feature>
<dbReference type="PROSITE" id="PS51257">
    <property type="entry name" value="PROKAR_LIPOPROTEIN"/>
    <property type="match status" value="1"/>
</dbReference>
<proteinExistence type="predicted"/>
<keyword evidence="1" id="KW-0732">Signal</keyword>
<evidence type="ECO:0000313" key="3">
    <source>
        <dbReference type="WBParaSite" id="Csp11.Scaffold630.g22258.t1"/>
    </source>
</evidence>
<evidence type="ECO:0000313" key="2">
    <source>
        <dbReference type="Proteomes" id="UP000095282"/>
    </source>
</evidence>
<reference evidence="3" key="1">
    <citation type="submission" date="2016-11" db="UniProtKB">
        <authorList>
            <consortium name="WormBaseParasite"/>
        </authorList>
    </citation>
    <scope>IDENTIFICATION</scope>
</reference>
<keyword evidence="2" id="KW-1185">Reference proteome</keyword>
<evidence type="ECO:0000256" key="1">
    <source>
        <dbReference type="SAM" id="SignalP"/>
    </source>
</evidence>